<reference evidence="14" key="1">
    <citation type="journal article" date="2002" name="Science">
        <title>Whole-genome analysis of photosynthetic prokaryotes.</title>
        <authorList>
            <person name="Raymond J."/>
            <person name="Zhaxybayeva O."/>
            <person name="Gogarten J.P."/>
            <person name="Gerdes S.Y."/>
            <person name="Blankenship R.E."/>
        </authorList>
    </citation>
    <scope>NUCLEOTIDE SEQUENCE</scope>
</reference>
<keyword evidence="9" id="KW-1015">Disulfide bond</keyword>
<feature type="non-terminal residue" evidence="14">
    <location>
        <position position="376"/>
    </location>
</feature>
<keyword evidence="7" id="KW-0067">ATP-binding</keyword>
<evidence type="ECO:0000256" key="7">
    <source>
        <dbReference type="ARBA" id="ARBA00022840"/>
    </source>
</evidence>
<evidence type="ECO:0000256" key="8">
    <source>
        <dbReference type="ARBA" id="ARBA00022884"/>
    </source>
</evidence>
<dbReference type="InterPro" id="IPR046885">
    <property type="entry name" value="MnmA-like_C"/>
</dbReference>
<evidence type="ECO:0000313" key="14">
    <source>
        <dbReference type="EMBL" id="AAN87375.1"/>
    </source>
</evidence>
<dbReference type="Proteomes" id="UP000430670">
    <property type="component" value="Unassembled WGS sequence"/>
</dbReference>
<dbReference type="InterPro" id="IPR014729">
    <property type="entry name" value="Rossmann-like_a/b/a_fold"/>
</dbReference>
<dbReference type="NCBIfam" id="TIGR00420">
    <property type="entry name" value="trmU"/>
    <property type="match status" value="1"/>
</dbReference>
<dbReference type="RefSeq" id="WP_155476825.1">
    <property type="nucleotide sequence ID" value="NZ_WNKU01000014.1"/>
</dbReference>
<sequence length="376" mass="41738">MPETVVVAMSGGVDSSVTAALLLEKGYNVIGVTLQIWPKDAPEGAEGGCCSLSAVEDARRVAFTLGIPHYVMNFRDYFEEEVINYFGQEYLAGQTPNPCIRCNRVIKFEGLLQKSLALGADKVATGHYARIEYDAERQRYRLGQAKDAKKDQSYVLFNMTQEQLSRTMFPLGGFTKPEIREMARAYNLAVASKPDSQEICFIPDNDYRRFLQERYPENSFAPGPFVDTSGNVIGTHQGLPFYTVGQRKGLGQAFGYPAYVVGLDVARNAVIIGRDEDVFSRRLLAGDLNWIEVNRLTAPMEVQAKIRYSALKAKAIIRPVGEGDQVIVEFEEKQRAITPGQAVVFYQGDWIVGGGTILENLDLSLPSIKPLKKGQK</sequence>
<dbReference type="FunFam" id="3.40.50.620:FF:000115">
    <property type="entry name" value="tRNA-specific 2-thiouridylase MnmA"/>
    <property type="match status" value="1"/>
</dbReference>
<evidence type="ECO:0000256" key="6">
    <source>
        <dbReference type="ARBA" id="ARBA00022741"/>
    </source>
</evidence>
<comment type="catalytic activity">
    <reaction evidence="10">
        <text>S-sulfanyl-L-cysteinyl-[protein] + uridine(34) in tRNA + AH2 + ATP = 2-thiouridine(34) in tRNA + L-cysteinyl-[protein] + A + AMP + diphosphate + H(+)</text>
        <dbReference type="Rhea" id="RHEA:47032"/>
        <dbReference type="Rhea" id="RHEA-COMP:10131"/>
        <dbReference type="Rhea" id="RHEA-COMP:11726"/>
        <dbReference type="Rhea" id="RHEA-COMP:11727"/>
        <dbReference type="Rhea" id="RHEA-COMP:11728"/>
        <dbReference type="ChEBI" id="CHEBI:13193"/>
        <dbReference type="ChEBI" id="CHEBI:15378"/>
        <dbReference type="ChEBI" id="CHEBI:17499"/>
        <dbReference type="ChEBI" id="CHEBI:29950"/>
        <dbReference type="ChEBI" id="CHEBI:30616"/>
        <dbReference type="ChEBI" id="CHEBI:33019"/>
        <dbReference type="ChEBI" id="CHEBI:61963"/>
        <dbReference type="ChEBI" id="CHEBI:65315"/>
        <dbReference type="ChEBI" id="CHEBI:87170"/>
        <dbReference type="ChEBI" id="CHEBI:456215"/>
        <dbReference type="EC" id="2.8.1.13"/>
    </reaction>
</comment>
<reference evidence="14" key="2">
    <citation type="submission" date="2002-08" db="EMBL/GenBank/DDBJ databases">
        <authorList>
            <person name="Liolios K.G."/>
            <person name="Chu L."/>
            <person name="Ostrovskaya O."/>
            <person name="Mendybaeva N."/>
            <person name="Koukharenko V."/>
            <person name="Gerdes S."/>
            <person name="Kyrpides N."/>
            <person name="Overbeek R."/>
        </authorList>
    </citation>
    <scope>NUCLEOTIDE SEQUENCE</scope>
</reference>
<dbReference type="FunFam" id="2.30.30.280:FF:000001">
    <property type="entry name" value="tRNA-specific 2-thiouridylase MnmA"/>
    <property type="match status" value="1"/>
</dbReference>
<proteinExistence type="inferred from homology"/>
<dbReference type="PANTHER" id="PTHR11933:SF5">
    <property type="entry name" value="MITOCHONDRIAL TRNA-SPECIFIC 2-THIOURIDYLASE 1"/>
    <property type="match status" value="1"/>
</dbReference>
<dbReference type="GO" id="GO:0000049">
    <property type="term" value="F:tRNA binding"/>
    <property type="evidence" value="ECO:0007669"/>
    <property type="project" value="UniProtKB-KW"/>
</dbReference>
<dbReference type="CDD" id="cd01998">
    <property type="entry name" value="MnmA_TRMU-like"/>
    <property type="match status" value="1"/>
</dbReference>
<name>Q8GBA1_HELMO</name>
<gene>
    <name evidence="15" type="primary">mnmA</name>
    <name evidence="15" type="ORF">GJ688_12190</name>
</gene>
<accession>Q8GBA1</accession>
<dbReference type="Pfam" id="PF03054">
    <property type="entry name" value="tRNA_Me_trans"/>
    <property type="match status" value="1"/>
</dbReference>
<evidence type="ECO:0000256" key="10">
    <source>
        <dbReference type="ARBA" id="ARBA00051542"/>
    </source>
</evidence>
<evidence type="ECO:0000313" key="16">
    <source>
        <dbReference type="Proteomes" id="UP000430670"/>
    </source>
</evidence>
<evidence type="ECO:0000256" key="5">
    <source>
        <dbReference type="ARBA" id="ARBA00022694"/>
    </source>
</evidence>
<evidence type="ECO:0000256" key="11">
    <source>
        <dbReference type="ARBA" id="ARBA00056575"/>
    </source>
</evidence>
<reference evidence="15 16" key="3">
    <citation type="submission" date="2019-11" db="EMBL/GenBank/DDBJ databases">
        <title>Whole-genome sequence of a the green, strictly anaerobic photosynthetic bacterium Heliobacillus mobilis DSM 6151.</title>
        <authorList>
            <person name="Kyndt J.A."/>
            <person name="Meyer T.E."/>
        </authorList>
    </citation>
    <scope>NUCLEOTIDE SEQUENCE [LARGE SCALE GENOMIC DNA]</scope>
    <source>
        <strain evidence="15 16">DSM 6151</strain>
    </source>
</reference>
<dbReference type="GO" id="GO:0008168">
    <property type="term" value="F:methyltransferase activity"/>
    <property type="evidence" value="ECO:0007669"/>
    <property type="project" value="UniProtKB-KW"/>
</dbReference>
<dbReference type="AlphaFoldDB" id="Q8GBA1"/>
<keyword evidence="6" id="KW-0547">Nucleotide-binding</keyword>
<keyword evidence="8" id="KW-0694">RNA-binding</keyword>
<dbReference type="NCBIfam" id="NF001138">
    <property type="entry name" value="PRK00143.1"/>
    <property type="match status" value="1"/>
</dbReference>
<dbReference type="Gene3D" id="2.30.30.280">
    <property type="entry name" value="Adenine nucleotide alpha hydrolases-like domains"/>
    <property type="match status" value="1"/>
</dbReference>
<dbReference type="Pfam" id="PF20259">
    <property type="entry name" value="tRNA_Me_trans_M"/>
    <property type="match status" value="1"/>
</dbReference>
<organism evidence="14">
    <name type="scientific">Heliobacterium mobile</name>
    <name type="common">Heliobacillus mobilis</name>
    <dbReference type="NCBI Taxonomy" id="28064"/>
    <lineage>
        <taxon>Bacteria</taxon>
        <taxon>Bacillati</taxon>
        <taxon>Bacillota</taxon>
        <taxon>Clostridia</taxon>
        <taxon>Eubacteriales</taxon>
        <taxon>Heliobacteriaceae</taxon>
        <taxon>Heliobacterium</taxon>
    </lineage>
</organism>
<evidence type="ECO:0000256" key="2">
    <source>
        <dbReference type="ARBA" id="ARBA00022490"/>
    </source>
</evidence>
<feature type="domain" description="tRNA-specific 2-thiouridylase MnmA-like central" evidence="13">
    <location>
        <begin position="209"/>
        <end position="274"/>
    </location>
</feature>
<evidence type="ECO:0000256" key="9">
    <source>
        <dbReference type="ARBA" id="ARBA00023157"/>
    </source>
</evidence>
<evidence type="ECO:0000259" key="12">
    <source>
        <dbReference type="Pfam" id="PF20258"/>
    </source>
</evidence>
<dbReference type="GO" id="GO:0002143">
    <property type="term" value="P:tRNA wobble position uridine thiolation"/>
    <property type="evidence" value="ECO:0007669"/>
    <property type="project" value="TreeGrafter"/>
</dbReference>
<dbReference type="HAMAP" id="MF_00144">
    <property type="entry name" value="tRNA_thiouridyl_MnmA"/>
    <property type="match status" value="1"/>
</dbReference>
<dbReference type="Pfam" id="PF20258">
    <property type="entry name" value="tRNA_Me_trans_C"/>
    <property type="match status" value="1"/>
</dbReference>
<dbReference type="GO" id="GO:0032259">
    <property type="term" value="P:methylation"/>
    <property type="evidence" value="ECO:0007669"/>
    <property type="project" value="UniProtKB-KW"/>
</dbReference>
<dbReference type="OrthoDB" id="9800696at2"/>
<evidence type="ECO:0000313" key="15">
    <source>
        <dbReference type="EMBL" id="MTV49732.1"/>
    </source>
</evidence>
<dbReference type="InterPro" id="IPR004506">
    <property type="entry name" value="MnmA-like"/>
</dbReference>
<evidence type="ECO:0000256" key="1">
    <source>
        <dbReference type="ARBA" id="ARBA00011949"/>
    </source>
</evidence>
<dbReference type="Gene3D" id="3.40.50.620">
    <property type="entry name" value="HUPs"/>
    <property type="match status" value="1"/>
</dbReference>
<dbReference type="EC" id="2.8.1.13" evidence="1"/>
<keyword evidence="4 14" id="KW-0808">Transferase</keyword>
<dbReference type="GO" id="GO:0005524">
    <property type="term" value="F:ATP binding"/>
    <property type="evidence" value="ECO:0007669"/>
    <property type="project" value="UniProtKB-KW"/>
</dbReference>
<dbReference type="FunFam" id="2.40.30.10:FF:000023">
    <property type="entry name" value="tRNA-specific 2-thiouridylase MnmA"/>
    <property type="match status" value="1"/>
</dbReference>
<dbReference type="InterPro" id="IPR023382">
    <property type="entry name" value="MnmA-like_central_sf"/>
</dbReference>
<evidence type="ECO:0000259" key="13">
    <source>
        <dbReference type="Pfam" id="PF20259"/>
    </source>
</evidence>
<comment type="function">
    <text evidence="11">Catalyzes the 2-thiolation of uridine at the wobble position (U34) of tRNA, leading to the formation of s(2)U34.</text>
</comment>
<evidence type="ECO:0000256" key="3">
    <source>
        <dbReference type="ARBA" id="ARBA00022555"/>
    </source>
</evidence>
<keyword evidence="16" id="KW-1185">Reference proteome</keyword>
<keyword evidence="2" id="KW-0963">Cytoplasm</keyword>
<keyword evidence="3" id="KW-0820">tRNA-binding</keyword>
<dbReference type="SUPFAM" id="SSF52402">
    <property type="entry name" value="Adenine nucleotide alpha hydrolases-like"/>
    <property type="match status" value="1"/>
</dbReference>
<dbReference type="GO" id="GO:0103016">
    <property type="term" value="F:tRNA-uridine 2-sulfurtransferase activity"/>
    <property type="evidence" value="ECO:0007669"/>
    <property type="project" value="UniProtKB-EC"/>
</dbReference>
<dbReference type="InterPro" id="IPR046884">
    <property type="entry name" value="MnmA-like_central"/>
</dbReference>
<keyword evidence="5" id="KW-0819">tRNA processing</keyword>
<dbReference type="EMBL" id="WNKU01000014">
    <property type="protein sequence ID" value="MTV49732.1"/>
    <property type="molecule type" value="Genomic_DNA"/>
</dbReference>
<protein>
    <recommendedName>
        <fullName evidence="1">tRNA-uridine 2-sulfurtransferase</fullName>
        <ecNumber evidence="1">2.8.1.13</ecNumber>
    </recommendedName>
</protein>
<evidence type="ECO:0000256" key="4">
    <source>
        <dbReference type="ARBA" id="ARBA00022679"/>
    </source>
</evidence>
<keyword evidence="14" id="KW-0489">Methyltransferase</keyword>
<feature type="domain" description="tRNA-specific 2-thiouridylase MnmA-like C-terminal" evidence="12">
    <location>
        <begin position="281"/>
        <end position="357"/>
    </location>
</feature>
<dbReference type="Gene3D" id="2.40.30.10">
    <property type="entry name" value="Translation factors"/>
    <property type="match status" value="1"/>
</dbReference>
<dbReference type="EMBL" id="AY142771">
    <property type="protein sequence ID" value="AAN87375.1"/>
    <property type="molecule type" value="Genomic_DNA"/>
</dbReference>
<dbReference type="PANTHER" id="PTHR11933">
    <property type="entry name" value="TRNA 5-METHYLAMINOMETHYL-2-THIOURIDYLATE -METHYLTRANSFERASE"/>
    <property type="match status" value="1"/>
</dbReference>